<accession>A0ABR0PMU2</accession>
<evidence type="ECO:0000256" key="1">
    <source>
        <dbReference type="SAM" id="MobiDB-lite"/>
    </source>
</evidence>
<name>A0ABR0PMU2_GOSAR</name>
<gene>
    <name evidence="2" type="ORF">PVK06_020433</name>
</gene>
<organism evidence="2 3">
    <name type="scientific">Gossypium arboreum</name>
    <name type="common">Tree cotton</name>
    <name type="synonym">Gossypium nanking</name>
    <dbReference type="NCBI Taxonomy" id="29729"/>
    <lineage>
        <taxon>Eukaryota</taxon>
        <taxon>Viridiplantae</taxon>
        <taxon>Streptophyta</taxon>
        <taxon>Embryophyta</taxon>
        <taxon>Tracheophyta</taxon>
        <taxon>Spermatophyta</taxon>
        <taxon>Magnoliopsida</taxon>
        <taxon>eudicotyledons</taxon>
        <taxon>Gunneridae</taxon>
        <taxon>Pentapetalae</taxon>
        <taxon>rosids</taxon>
        <taxon>malvids</taxon>
        <taxon>Malvales</taxon>
        <taxon>Malvaceae</taxon>
        <taxon>Malvoideae</taxon>
        <taxon>Gossypium</taxon>
    </lineage>
</organism>
<dbReference type="EMBL" id="JARKNE010000006">
    <property type="protein sequence ID" value="KAK5825580.1"/>
    <property type="molecule type" value="Genomic_DNA"/>
</dbReference>
<evidence type="ECO:0000313" key="2">
    <source>
        <dbReference type="EMBL" id="KAK5825580.1"/>
    </source>
</evidence>
<comment type="caution">
    <text evidence="2">The sequence shown here is derived from an EMBL/GenBank/DDBJ whole genome shotgun (WGS) entry which is preliminary data.</text>
</comment>
<proteinExistence type="predicted"/>
<evidence type="ECO:0000313" key="3">
    <source>
        <dbReference type="Proteomes" id="UP001358586"/>
    </source>
</evidence>
<protein>
    <submittedName>
        <fullName evidence="2">Uncharacterized protein</fullName>
    </submittedName>
</protein>
<feature type="region of interest" description="Disordered" evidence="1">
    <location>
        <begin position="1"/>
        <end position="21"/>
    </location>
</feature>
<sequence length="105" mass="12425">MLKEVQAVTYDSQVQDRPNNKVEGQAIRARLNGTIQDFVTKALDVHTFKKENQDSRKSRNQILVQFCCFRQFQESQKLRFQILEILVQEMETYNQGAMAFMYELE</sequence>
<dbReference type="Proteomes" id="UP001358586">
    <property type="component" value="Chromosome 6"/>
</dbReference>
<reference evidence="2 3" key="1">
    <citation type="submission" date="2023-03" db="EMBL/GenBank/DDBJ databases">
        <title>WGS of Gossypium arboreum.</title>
        <authorList>
            <person name="Yu D."/>
        </authorList>
    </citation>
    <scope>NUCLEOTIDE SEQUENCE [LARGE SCALE GENOMIC DNA]</scope>
    <source>
        <tissue evidence="2">Leaf</tissue>
    </source>
</reference>
<keyword evidence="3" id="KW-1185">Reference proteome</keyword>